<name>A1WYN3_HALHL</name>
<dbReference type="InterPro" id="IPR002758">
    <property type="entry name" value="Cation_antiport_E"/>
</dbReference>
<dbReference type="PANTHER" id="PTHR34584">
    <property type="entry name" value="NA(+)/H(+) ANTIPORTER SUBUNIT E1"/>
    <property type="match status" value="1"/>
</dbReference>
<evidence type="ECO:0000256" key="5">
    <source>
        <dbReference type="ARBA" id="ARBA00022989"/>
    </source>
</evidence>
<protein>
    <submittedName>
        <fullName evidence="8">Multisubunit sodium/proton antiporter, MrpE subunit</fullName>
    </submittedName>
</protein>
<dbReference type="OrthoDB" id="9807187at2"/>
<dbReference type="eggNOG" id="COG1863">
    <property type="taxonomic scope" value="Bacteria"/>
</dbReference>
<evidence type="ECO:0000313" key="9">
    <source>
        <dbReference type="Proteomes" id="UP000000647"/>
    </source>
</evidence>
<comment type="similarity">
    <text evidence="2">Belongs to the CPA3 antiporters (TC 2.A.63) subunit E family.</text>
</comment>
<evidence type="ECO:0000256" key="4">
    <source>
        <dbReference type="ARBA" id="ARBA00022692"/>
    </source>
</evidence>
<dbReference type="AlphaFoldDB" id="A1WYN3"/>
<gene>
    <name evidence="8" type="ordered locus">Hhal_2031</name>
</gene>
<evidence type="ECO:0000256" key="3">
    <source>
        <dbReference type="ARBA" id="ARBA00022475"/>
    </source>
</evidence>
<dbReference type="RefSeq" id="WP_011814817.1">
    <property type="nucleotide sequence ID" value="NC_008789.1"/>
</dbReference>
<sequence length="157" mass="17622">MIPFAWNVVLAMVWVVLTANFSAVNALFGFLLGYGAIAVMQNQLPALAGYGQRVPRFIRFVFFYIWELVKANARVAYDVVTPEWGMRPGVIGVPLDARTDGEITVVANLISLTPGTLSLDVSTDRRVLYIHAMYIDSEEALLDEVKELERRVLEVMR</sequence>
<dbReference type="Proteomes" id="UP000000647">
    <property type="component" value="Chromosome"/>
</dbReference>
<feature type="transmembrane region" description="Helical" evidence="7">
    <location>
        <begin position="12"/>
        <end position="37"/>
    </location>
</feature>
<dbReference type="EMBL" id="CP000544">
    <property type="protein sequence ID" value="ABM62795.1"/>
    <property type="molecule type" value="Genomic_DNA"/>
</dbReference>
<accession>A1WYN3</accession>
<dbReference type="PIRSF" id="PIRSF019239">
    <property type="entry name" value="MrpE"/>
    <property type="match status" value="1"/>
</dbReference>
<evidence type="ECO:0000313" key="8">
    <source>
        <dbReference type="EMBL" id="ABM62795.1"/>
    </source>
</evidence>
<comment type="subcellular location">
    <subcellularLocation>
        <location evidence="1">Cell membrane</location>
        <topology evidence="1">Multi-pass membrane protein</topology>
    </subcellularLocation>
</comment>
<proteinExistence type="inferred from homology"/>
<dbReference type="STRING" id="349124.Hhal_2031"/>
<dbReference type="Pfam" id="PF01899">
    <property type="entry name" value="MNHE"/>
    <property type="match status" value="1"/>
</dbReference>
<dbReference type="GO" id="GO:0005886">
    <property type="term" value="C:plasma membrane"/>
    <property type="evidence" value="ECO:0007669"/>
    <property type="project" value="UniProtKB-SubCell"/>
</dbReference>
<reference evidence="8 9" key="2">
    <citation type="journal article" date="2013" name="Stand. Genomic Sci.">
        <title>Complete genome sequence of Halorhodospira halophila SL1.</title>
        <authorList>
            <person name="Challacombe J.F."/>
            <person name="Majid S."/>
            <person name="Deole R."/>
            <person name="Brettin T.S."/>
            <person name="Bruce D."/>
            <person name="Delano S.F."/>
            <person name="Detter J.C."/>
            <person name="Gleasner C.D."/>
            <person name="Han C.S."/>
            <person name="Misra M."/>
            <person name="Reitenga K.G."/>
            <person name="Mikhailova N."/>
            <person name="Woyke T."/>
            <person name="Pitluck S."/>
            <person name="Nolan M."/>
            <person name="Land M.L."/>
            <person name="Saunders E."/>
            <person name="Tapia R."/>
            <person name="Lapidus A."/>
            <person name="Ivanova N."/>
            <person name="Hoff W.D."/>
        </authorList>
    </citation>
    <scope>NUCLEOTIDE SEQUENCE [LARGE SCALE GENOMIC DNA]</scope>
    <source>
        <strain evidence="9">DSM 244 / SL1</strain>
    </source>
</reference>
<reference evidence="9" key="1">
    <citation type="submission" date="2006-12" db="EMBL/GenBank/DDBJ databases">
        <title>Complete sequence of Halorhodospira halophila SL1.</title>
        <authorList>
            <consortium name="US DOE Joint Genome Institute"/>
            <person name="Copeland A."/>
            <person name="Lucas S."/>
            <person name="Lapidus A."/>
            <person name="Barry K."/>
            <person name="Detter J.C."/>
            <person name="Glavina del Rio T."/>
            <person name="Hammon N."/>
            <person name="Israni S."/>
            <person name="Dalin E."/>
            <person name="Tice H."/>
            <person name="Pitluck S."/>
            <person name="Saunders E."/>
            <person name="Brettin T."/>
            <person name="Bruce D."/>
            <person name="Han C."/>
            <person name="Tapia R."/>
            <person name="Schmutz J."/>
            <person name="Larimer F."/>
            <person name="Land M."/>
            <person name="Hauser L."/>
            <person name="Kyrpides N."/>
            <person name="Mikhailova N."/>
            <person name="Hoff W."/>
            <person name="Richardson P."/>
        </authorList>
    </citation>
    <scope>NUCLEOTIDE SEQUENCE [LARGE SCALE GENOMIC DNA]</scope>
    <source>
        <strain evidence="9">DSM 244 / SL1</strain>
    </source>
</reference>
<keyword evidence="4 7" id="KW-0812">Transmembrane</keyword>
<keyword evidence="5 7" id="KW-1133">Transmembrane helix</keyword>
<keyword evidence="3" id="KW-1003">Cell membrane</keyword>
<dbReference type="GO" id="GO:0008324">
    <property type="term" value="F:monoatomic cation transmembrane transporter activity"/>
    <property type="evidence" value="ECO:0007669"/>
    <property type="project" value="InterPro"/>
</dbReference>
<keyword evidence="9" id="KW-1185">Reference proteome</keyword>
<dbReference type="PANTHER" id="PTHR34584:SF1">
    <property type="entry name" value="NA(+)_H(+) ANTIPORTER SUBUNIT E1"/>
    <property type="match status" value="1"/>
</dbReference>
<evidence type="ECO:0000256" key="6">
    <source>
        <dbReference type="ARBA" id="ARBA00023136"/>
    </source>
</evidence>
<dbReference type="KEGG" id="hha:Hhal_2031"/>
<evidence type="ECO:0000256" key="2">
    <source>
        <dbReference type="ARBA" id="ARBA00006228"/>
    </source>
</evidence>
<evidence type="ECO:0000256" key="7">
    <source>
        <dbReference type="SAM" id="Phobius"/>
    </source>
</evidence>
<evidence type="ECO:0000256" key="1">
    <source>
        <dbReference type="ARBA" id="ARBA00004651"/>
    </source>
</evidence>
<dbReference type="HOGENOM" id="CLU_086615_3_1_6"/>
<organism evidence="8 9">
    <name type="scientific">Halorhodospira halophila (strain DSM 244 / SL1)</name>
    <name type="common">Ectothiorhodospira halophila (strain DSM 244 / SL1)</name>
    <dbReference type="NCBI Taxonomy" id="349124"/>
    <lineage>
        <taxon>Bacteria</taxon>
        <taxon>Pseudomonadati</taxon>
        <taxon>Pseudomonadota</taxon>
        <taxon>Gammaproteobacteria</taxon>
        <taxon>Chromatiales</taxon>
        <taxon>Ectothiorhodospiraceae</taxon>
        <taxon>Halorhodospira</taxon>
    </lineage>
</organism>
<keyword evidence="6 7" id="KW-0472">Membrane</keyword>